<organism evidence="1 2">
    <name type="scientific">Rhodocollybia butyracea</name>
    <dbReference type="NCBI Taxonomy" id="206335"/>
    <lineage>
        <taxon>Eukaryota</taxon>
        <taxon>Fungi</taxon>
        <taxon>Dikarya</taxon>
        <taxon>Basidiomycota</taxon>
        <taxon>Agaricomycotina</taxon>
        <taxon>Agaricomycetes</taxon>
        <taxon>Agaricomycetidae</taxon>
        <taxon>Agaricales</taxon>
        <taxon>Marasmiineae</taxon>
        <taxon>Omphalotaceae</taxon>
        <taxon>Rhodocollybia</taxon>
    </lineage>
</organism>
<gene>
    <name evidence="1" type="ORF">BDP27DRAFT_1317534</name>
</gene>
<name>A0A9P5UBL6_9AGAR</name>
<evidence type="ECO:0000313" key="2">
    <source>
        <dbReference type="Proteomes" id="UP000772434"/>
    </source>
</evidence>
<sequence>MGQSKASLTTTLDLEPLSLLILGSLRPIDLASLNLVSKGCRQASLPILYSRIMIYNSSTARKILNTIFQQPKYGPFVNTLLFSSSRGQTRCHHVLSREMTSLLAKVLPILSNLEYLLISDVWALSAAIFARYQEISSNLGVCQLYGITISGQGRVVEFLSLLAKQKALRTLKMSLNALPEDYINLQLSGQQDNFTLPPNCLPALTVFEGPIFIGSKLIQAQTPLENIRLHLPLDYDTSFTLERGIQPELLSSVLDLKALGADIACSHVGKTLKTLALWGFPSDEELHDLQYAKKETPLPDLDVTDVLGDFLHTLALQCPHLRHIGALPLPSKDCSSIHEALMEMHSLRSIEFNVSPWLAPSSILTPSLGIPHSVFPSPTTLKAISMEMKMYCPTLRYFVYTLRPQPSARYHRIDRVVWICSSSRNDNMNTHAKAAKQTGWESEWTDLWLLMSG</sequence>
<evidence type="ECO:0000313" key="1">
    <source>
        <dbReference type="EMBL" id="KAF9074250.1"/>
    </source>
</evidence>
<keyword evidence="2" id="KW-1185">Reference proteome</keyword>
<proteinExistence type="predicted"/>
<dbReference type="OrthoDB" id="3250756at2759"/>
<dbReference type="AlphaFoldDB" id="A0A9P5UBL6"/>
<comment type="caution">
    <text evidence="1">The sequence shown here is derived from an EMBL/GenBank/DDBJ whole genome shotgun (WGS) entry which is preliminary data.</text>
</comment>
<dbReference type="Proteomes" id="UP000772434">
    <property type="component" value="Unassembled WGS sequence"/>
</dbReference>
<evidence type="ECO:0008006" key="3">
    <source>
        <dbReference type="Google" id="ProtNLM"/>
    </source>
</evidence>
<protein>
    <recommendedName>
        <fullName evidence="3">F-box domain-containing protein</fullName>
    </recommendedName>
</protein>
<accession>A0A9P5UBL6</accession>
<dbReference type="EMBL" id="JADNRY010000014">
    <property type="protein sequence ID" value="KAF9074250.1"/>
    <property type="molecule type" value="Genomic_DNA"/>
</dbReference>
<reference evidence="1" key="1">
    <citation type="submission" date="2020-11" db="EMBL/GenBank/DDBJ databases">
        <authorList>
            <consortium name="DOE Joint Genome Institute"/>
            <person name="Ahrendt S."/>
            <person name="Riley R."/>
            <person name="Andreopoulos W."/>
            <person name="Labutti K."/>
            <person name="Pangilinan J."/>
            <person name="Ruiz-Duenas F.J."/>
            <person name="Barrasa J.M."/>
            <person name="Sanchez-Garcia M."/>
            <person name="Camarero S."/>
            <person name="Miyauchi S."/>
            <person name="Serrano A."/>
            <person name="Linde D."/>
            <person name="Babiker R."/>
            <person name="Drula E."/>
            <person name="Ayuso-Fernandez I."/>
            <person name="Pacheco R."/>
            <person name="Padilla G."/>
            <person name="Ferreira P."/>
            <person name="Barriuso J."/>
            <person name="Kellner H."/>
            <person name="Castanera R."/>
            <person name="Alfaro M."/>
            <person name="Ramirez L."/>
            <person name="Pisabarro A.G."/>
            <person name="Kuo A."/>
            <person name="Tritt A."/>
            <person name="Lipzen A."/>
            <person name="He G."/>
            <person name="Yan M."/>
            <person name="Ng V."/>
            <person name="Cullen D."/>
            <person name="Martin F."/>
            <person name="Rosso M.-N."/>
            <person name="Henrissat B."/>
            <person name="Hibbett D."/>
            <person name="Martinez A.T."/>
            <person name="Grigoriev I.V."/>
        </authorList>
    </citation>
    <scope>NUCLEOTIDE SEQUENCE</scope>
    <source>
        <strain evidence="1">AH 40177</strain>
    </source>
</reference>